<dbReference type="PANTHER" id="PTHR33643:SF1">
    <property type="entry name" value="UREASE ACCESSORY PROTEIN D"/>
    <property type="match status" value="1"/>
</dbReference>
<dbReference type="Pfam" id="PF01774">
    <property type="entry name" value="UreD"/>
    <property type="match status" value="1"/>
</dbReference>
<reference evidence="5" key="1">
    <citation type="submission" date="2022-12" db="EMBL/GenBank/DDBJ databases">
        <authorList>
            <person name="Mo P."/>
        </authorList>
    </citation>
    <scope>NUCLEOTIDE SEQUENCE [LARGE SCALE GENOMIC DNA]</scope>
    <source>
        <strain evidence="5">HUAS 3-15</strain>
    </source>
</reference>
<comment type="function">
    <text evidence="3">Required for maturation of urease via the functional incorporation of the urease nickel metallocenter.</text>
</comment>
<dbReference type="HAMAP" id="MF_01384">
    <property type="entry name" value="UreD"/>
    <property type="match status" value="1"/>
</dbReference>
<dbReference type="EMBL" id="CP115450">
    <property type="protein sequence ID" value="WBP91534.1"/>
    <property type="molecule type" value="Genomic_DNA"/>
</dbReference>
<comment type="subcellular location">
    <subcellularLocation>
        <location evidence="3">Cytoplasm</location>
    </subcellularLocation>
</comment>
<proteinExistence type="inferred from homology"/>
<evidence type="ECO:0000256" key="1">
    <source>
        <dbReference type="ARBA" id="ARBA00007177"/>
    </source>
</evidence>
<accession>A0ABY7QGJ7</accession>
<name>A0ABY7QGJ7_9ACTN</name>
<keyword evidence="5" id="KW-1185">Reference proteome</keyword>
<protein>
    <recommendedName>
        <fullName evidence="3">Urease accessory protein UreD</fullName>
    </recommendedName>
</protein>
<evidence type="ECO:0000256" key="3">
    <source>
        <dbReference type="HAMAP-Rule" id="MF_01384"/>
    </source>
</evidence>
<evidence type="ECO:0000313" key="5">
    <source>
        <dbReference type="Proteomes" id="UP001212821"/>
    </source>
</evidence>
<keyword evidence="3" id="KW-0996">Nickel insertion</keyword>
<dbReference type="InterPro" id="IPR002669">
    <property type="entry name" value="UreD"/>
</dbReference>
<dbReference type="Proteomes" id="UP001212821">
    <property type="component" value="Chromosome"/>
</dbReference>
<sequence length="316" mass="33682">MTAAPVAAPPRLDPRHYEPARVPYEVRRHAGTPDTLAVGRPGKVGLLELAFERIGGRTELTGHYQKSPLQIMRPLHFDPARPDLAVTLLMSTGGGILQADRLRTDIRCGADTAVHLTTQAATKVYRMEHDYATQLVNLAAGPGAYVEYLPEPVIPFVDSRFYQRTVLTVDAGATVLAGETVLAGRLARGERNAYQVFASDLEVRRPSGELVALDTVRLEPAGGGVAGPAVLGGHDVLSSLYVLSPLAPAARIADVLHEALAGSGLLYGVSVLPQDSGAWLRLLDSDTRACAAALRAAWDAVRRLLIGAPAPDLRKT</sequence>
<comment type="similarity">
    <text evidence="1 3">Belongs to the UreD family.</text>
</comment>
<gene>
    <name evidence="3" type="primary">ureD</name>
    <name evidence="4" type="ORF">O1G21_09525</name>
</gene>
<keyword evidence="3" id="KW-0963">Cytoplasm</keyword>
<organism evidence="4 5">
    <name type="scientific">Kitasatospora cathayae</name>
    <dbReference type="NCBI Taxonomy" id="3004092"/>
    <lineage>
        <taxon>Bacteria</taxon>
        <taxon>Bacillati</taxon>
        <taxon>Actinomycetota</taxon>
        <taxon>Actinomycetes</taxon>
        <taxon>Kitasatosporales</taxon>
        <taxon>Streptomycetaceae</taxon>
        <taxon>Kitasatospora</taxon>
    </lineage>
</organism>
<evidence type="ECO:0000313" key="4">
    <source>
        <dbReference type="EMBL" id="WBP91534.1"/>
    </source>
</evidence>
<keyword evidence="2 3" id="KW-0143">Chaperone</keyword>
<dbReference type="PANTHER" id="PTHR33643">
    <property type="entry name" value="UREASE ACCESSORY PROTEIN D"/>
    <property type="match status" value="1"/>
</dbReference>
<evidence type="ECO:0000256" key="2">
    <source>
        <dbReference type="ARBA" id="ARBA00023186"/>
    </source>
</evidence>
<comment type="subunit">
    <text evidence="3">UreD, UreF and UreG form a complex that acts as a GTP-hydrolysis-dependent molecular chaperone, activating the urease apoprotein by helping to assemble the nickel containing metallocenter of UreC. The UreE protein probably delivers the nickel.</text>
</comment>